<protein>
    <submittedName>
        <fullName evidence="4">Phage terminase large subunit family protein</fullName>
    </submittedName>
</protein>
<dbReference type="InterPro" id="IPR046454">
    <property type="entry name" value="GpA_endonuclease"/>
</dbReference>
<feature type="domain" description="Phage terminase large subunit GpA ATPase" evidence="2">
    <location>
        <begin position="37"/>
        <end position="287"/>
    </location>
</feature>
<dbReference type="Proteomes" id="UP000609531">
    <property type="component" value="Unassembled WGS sequence"/>
</dbReference>
<dbReference type="Pfam" id="PF20454">
    <property type="entry name" value="GpA_nuclease"/>
    <property type="match status" value="1"/>
</dbReference>
<comment type="caution">
    <text evidence="4">The sequence shown here is derived from an EMBL/GenBank/DDBJ whole genome shotgun (WGS) entry which is preliminary data.</text>
</comment>
<dbReference type="Pfam" id="PF05876">
    <property type="entry name" value="GpA_ATPase"/>
    <property type="match status" value="1"/>
</dbReference>
<dbReference type="EMBL" id="JAEKJA010000009">
    <property type="protein sequence ID" value="MBJ3776384.1"/>
    <property type="molecule type" value="Genomic_DNA"/>
</dbReference>
<keyword evidence="5" id="KW-1185">Reference proteome</keyword>
<name>A0A934MLH8_9HYPH</name>
<dbReference type="InterPro" id="IPR046453">
    <property type="entry name" value="GpA_ATPase"/>
</dbReference>
<evidence type="ECO:0000259" key="3">
    <source>
        <dbReference type="Pfam" id="PF20454"/>
    </source>
</evidence>
<feature type="compositionally biased region" description="Polar residues" evidence="1">
    <location>
        <begin position="160"/>
        <end position="169"/>
    </location>
</feature>
<gene>
    <name evidence="4" type="ORF">JCR33_11825</name>
</gene>
<organism evidence="4 5">
    <name type="scientific">Acuticoccus mangrovi</name>
    <dbReference type="NCBI Taxonomy" id="2796142"/>
    <lineage>
        <taxon>Bacteria</taxon>
        <taxon>Pseudomonadati</taxon>
        <taxon>Pseudomonadota</taxon>
        <taxon>Alphaproteobacteria</taxon>
        <taxon>Hyphomicrobiales</taxon>
        <taxon>Amorphaceae</taxon>
        <taxon>Acuticoccus</taxon>
    </lineage>
</organism>
<evidence type="ECO:0000313" key="5">
    <source>
        <dbReference type="Proteomes" id="UP000609531"/>
    </source>
</evidence>
<feature type="region of interest" description="Disordered" evidence="1">
    <location>
        <begin position="619"/>
        <end position="645"/>
    </location>
</feature>
<proteinExistence type="predicted"/>
<feature type="domain" description="Terminase large subunit GpA endonuclease" evidence="3">
    <location>
        <begin position="298"/>
        <end position="585"/>
    </location>
</feature>
<reference evidence="4" key="1">
    <citation type="submission" date="2020-12" db="EMBL/GenBank/DDBJ databases">
        <title>Bacterial taxonomy.</title>
        <authorList>
            <person name="Pan X."/>
        </authorList>
    </citation>
    <scope>NUCLEOTIDE SEQUENCE</scope>
    <source>
        <strain evidence="4">B2012</strain>
    </source>
</reference>
<evidence type="ECO:0000313" key="4">
    <source>
        <dbReference type="EMBL" id="MBJ3776384.1"/>
    </source>
</evidence>
<feature type="compositionally biased region" description="Basic and acidic residues" evidence="1">
    <location>
        <begin position="171"/>
        <end position="194"/>
    </location>
</feature>
<evidence type="ECO:0000259" key="2">
    <source>
        <dbReference type="Pfam" id="PF05876"/>
    </source>
</evidence>
<dbReference type="PANTHER" id="PTHR34413:SF2">
    <property type="entry name" value="PROPHAGE TAIL FIBER ASSEMBLY PROTEIN HOMOLOG TFAE-RELATED"/>
    <property type="match status" value="1"/>
</dbReference>
<dbReference type="AlphaFoldDB" id="A0A934MLH8"/>
<dbReference type="InterPro" id="IPR051220">
    <property type="entry name" value="TFA_Chaperone"/>
</dbReference>
<accession>A0A934MLH8</accession>
<dbReference type="GO" id="GO:0016887">
    <property type="term" value="F:ATP hydrolysis activity"/>
    <property type="evidence" value="ECO:0007669"/>
    <property type="project" value="InterPro"/>
</dbReference>
<dbReference type="PANTHER" id="PTHR34413">
    <property type="entry name" value="PROPHAGE TAIL FIBER ASSEMBLY PROTEIN HOMOLOG TFAE-RELATED-RELATED"/>
    <property type="match status" value="1"/>
</dbReference>
<evidence type="ECO:0000256" key="1">
    <source>
        <dbReference type="SAM" id="MobiDB-lite"/>
    </source>
</evidence>
<feature type="region of interest" description="Disordered" evidence="1">
    <location>
        <begin position="160"/>
        <end position="194"/>
    </location>
</feature>
<dbReference type="GO" id="GO:0004519">
    <property type="term" value="F:endonuclease activity"/>
    <property type="evidence" value="ECO:0007669"/>
    <property type="project" value="InterPro"/>
</dbReference>
<sequence length="645" mass="71711">MSGETGSTPAAAVVAPPPPIDLEAWAERNVVFSPQESEFHGPYNPNLFPYFTEILRALGPSDPCRIVTLAKSAQIGGTVLANVFTLSALDLDAADVLYVHPTTDNAQRWSKLKLEPMMRAIPQLDRAFPRRSRDGGDAVLMKRRVDRRASLLISGANSPASLSQVSMPRQCQDDLDKWENHPTAGDPERQADTRSAAREFAKIFKVSTPLLEPGSRIMRNFRDGTQEAFHVPCPDPDCGHYHALELGNFVASLEAGASPEEAHFHCPDCGQPIREHQRAETVRRGRWVASNPAAASHHRSFHLWSAYSPLQSWARIARAWLASRGDAGAEQVFLNDVAGLPYEALGEAPPWETLQKRAEAGHKRGVVPAGFAVLTIGMDVQGDRVEWQVVAWDRHARRAVVEVGVVSGHISEPDTWPRLDAVVRSEWRTEAGGRLAIDLAAIDGNAYTEDVWQWAQRHPASKVIMVRGVPGPNAPLIARVKRERRPDGKLRRYSARFYHFAADNLKLRLYRNLEKADPAERGAALFPAGLDAAYFQQLTAERRQKKIGKDGFARYQWVKAEHQANEMLDTMNQAEVAAIKCNVHTADEREWDRLEAERCGVPAAAQGDLEDLMGPIAEQPPVIGRPYSSGRHPAAMSERRRMKMW</sequence>